<dbReference type="SUPFAM" id="SSF69360">
    <property type="entry name" value="Cell wall binding repeat"/>
    <property type="match status" value="1"/>
</dbReference>
<reference evidence="1 2" key="1">
    <citation type="submission" date="2007-01" db="EMBL/GenBank/DDBJ databases">
        <authorList>
            <person name="Haygood M."/>
            <person name="Podell S."/>
            <person name="Anderson C."/>
            <person name="Hopkinson B."/>
            <person name="Roe K."/>
            <person name="Barbeau K."/>
            <person name="Gaasterland T."/>
            <person name="Ferriera S."/>
            <person name="Johnson J."/>
            <person name="Kravitz S."/>
            <person name="Beeson K."/>
            <person name="Sutton G."/>
            <person name="Rogers Y.-H."/>
            <person name="Friedman R."/>
            <person name="Frazier M."/>
            <person name="Venter J.C."/>
        </authorList>
    </citation>
    <scope>NUCLEOTIDE SEQUENCE [LARGE SCALE GENOMIC DNA]</scope>
    <source>
        <strain evidence="1 2">ATCC 23134</strain>
    </source>
</reference>
<dbReference type="eggNOG" id="COG2113">
    <property type="taxonomic scope" value="Bacteria"/>
</dbReference>
<dbReference type="Pfam" id="PF14903">
    <property type="entry name" value="WG_beta_rep"/>
    <property type="match status" value="9"/>
</dbReference>
<dbReference type="PANTHER" id="PTHR37841">
    <property type="entry name" value="GLR2918 PROTEIN"/>
    <property type="match status" value="1"/>
</dbReference>
<dbReference type="Proteomes" id="UP000004095">
    <property type="component" value="Unassembled WGS sequence"/>
</dbReference>
<evidence type="ECO:0000313" key="2">
    <source>
        <dbReference type="Proteomes" id="UP000004095"/>
    </source>
</evidence>
<sequence>MATLVYVLTIPPVWTQKLYQYQKEGKWGILDENKQVVLPFKYDKIHYVNQGFIVTINKKKGLLTREGKQMLAIQYDYISQNKNGLIIGSKNKKYALFTAQGKALTPHLYSNMYHNEHAQLLKVTIKKPGQTKKQGFINHRGKVVIPIKYDELDNFYKHPLVSVKIGKKQGMLNKKGKVVVPIVYSYAYYLSDQLILLKKNKKYGVVDVNNQPILPIKYDKISSSLLFEQFLAAGNHQYIGMFDTQGKQVLPIKYTKIEASSSMIKLTSAHHKVGLANAKGKLIVSPKYDYINPYANGLMPVQRNKKTGYINAQGKEVIVCQYESGGQFKQGHALVKTQGKWGIINTKGEMVVDAIYDYINLDDLKSGTQYIQAQKNQKYGMINLQGSTTISFIHDSYIYKHNGSTPIFVVKINGKSGVIDYKENILIPIEYDNVVYYNGLYKLKKQGLWGWFDPIGNYQSALVYKKLKFLSRDVVMVRHNNGKYSLYDVFSGKKLTEQYTQMGYLFYQSELGDYIIYPYFSHGMIPVEKNGKWGMLSQGGKLIYPCTLDKVYSFAHNQARVVKEKNTGYINSTGKVYFVKE</sequence>
<evidence type="ECO:0000313" key="1">
    <source>
        <dbReference type="EMBL" id="EAY28767.1"/>
    </source>
</evidence>
<dbReference type="PANTHER" id="PTHR37841:SF1">
    <property type="entry name" value="DUF3298 DOMAIN-CONTAINING PROTEIN"/>
    <property type="match status" value="1"/>
</dbReference>
<dbReference type="AlphaFoldDB" id="A1ZLL3"/>
<accession>A1ZLL3</accession>
<protein>
    <recommendedName>
        <fullName evidence="3">KWG</fullName>
    </recommendedName>
</protein>
<gene>
    <name evidence="1" type="ORF">M23134_07865</name>
</gene>
<dbReference type="InterPro" id="IPR032774">
    <property type="entry name" value="WG_beta_rep"/>
</dbReference>
<evidence type="ECO:0008006" key="3">
    <source>
        <dbReference type="Google" id="ProtNLM"/>
    </source>
</evidence>
<keyword evidence="2" id="KW-1185">Reference proteome</keyword>
<name>A1ZLL3_MICM2</name>
<dbReference type="EMBL" id="AAWS01000014">
    <property type="protein sequence ID" value="EAY28767.1"/>
    <property type="molecule type" value="Genomic_DNA"/>
</dbReference>
<organism evidence="1 2">
    <name type="scientific">Microscilla marina ATCC 23134</name>
    <dbReference type="NCBI Taxonomy" id="313606"/>
    <lineage>
        <taxon>Bacteria</taxon>
        <taxon>Pseudomonadati</taxon>
        <taxon>Bacteroidota</taxon>
        <taxon>Cytophagia</taxon>
        <taxon>Cytophagales</taxon>
        <taxon>Microscillaceae</taxon>
        <taxon>Microscilla</taxon>
    </lineage>
</organism>
<proteinExistence type="predicted"/>
<comment type="caution">
    <text evidence="1">The sequence shown here is derived from an EMBL/GenBank/DDBJ whole genome shotgun (WGS) entry which is preliminary data.</text>
</comment>